<gene>
    <name evidence="1" type="ORF">RCOM_1373500</name>
</gene>
<keyword evidence="2" id="KW-1185">Reference proteome</keyword>
<name>B9SUY4_RICCO</name>
<sequence>MILRLLKQESNHISLHALEGKVTPTILKIKETAGKQSLLILIDSGNTRSYLATLIASEMKCKTITASPIIVASTSGHKLVSD</sequence>
<dbReference type="InParanoid" id="B9SUY4"/>
<protein>
    <submittedName>
        <fullName evidence="1">Uncharacterized protein</fullName>
    </submittedName>
</protein>
<dbReference type="EMBL" id="EQ974157">
    <property type="protein sequence ID" value="EEF32585.1"/>
    <property type="molecule type" value="Genomic_DNA"/>
</dbReference>
<proteinExistence type="predicted"/>
<evidence type="ECO:0000313" key="2">
    <source>
        <dbReference type="Proteomes" id="UP000008311"/>
    </source>
</evidence>
<organism evidence="1 2">
    <name type="scientific">Ricinus communis</name>
    <name type="common">Castor bean</name>
    <dbReference type="NCBI Taxonomy" id="3988"/>
    <lineage>
        <taxon>Eukaryota</taxon>
        <taxon>Viridiplantae</taxon>
        <taxon>Streptophyta</taxon>
        <taxon>Embryophyta</taxon>
        <taxon>Tracheophyta</taxon>
        <taxon>Spermatophyta</taxon>
        <taxon>Magnoliopsida</taxon>
        <taxon>eudicotyledons</taxon>
        <taxon>Gunneridae</taxon>
        <taxon>Pentapetalae</taxon>
        <taxon>rosids</taxon>
        <taxon>fabids</taxon>
        <taxon>Malpighiales</taxon>
        <taxon>Euphorbiaceae</taxon>
        <taxon>Acalyphoideae</taxon>
        <taxon>Acalypheae</taxon>
        <taxon>Ricinus</taxon>
    </lineage>
</organism>
<accession>B9SUY4</accession>
<evidence type="ECO:0000313" key="1">
    <source>
        <dbReference type="EMBL" id="EEF32585.1"/>
    </source>
</evidence>
<dbReference type="AlphaFoldDB" id="B9SUY4"/>
<reference evidence="2" key="1">
    <citation type="journal article" date="2010" name="Nat. Biotechnol.">
        <title>Draft genome sequence of the oilseed species Ricinus communis.</title>
        <authorList>
            <person name="Chan A.P."/>
            <person name="Crabtree J."/>
            <person name="Zhao Q."/>
            <person name="Lorenzi H."/>
            <person name="Orvis J."/>
            <person name="Puiu D."/>
            <person name="Melake-Berhan A."/>
            <person name="Jones K.M."/>
            <person name="Redman J."/>
            <person name="Chen G."/>
            <person name="Cahoon E.B."/>
            <person name="Gedil M."/>
            <person name="Stanke M."/>
            <person name="Haas B.J."/>
            <person name="Wortman J.R."/>
            <person name="Fraser-Liggett C.M."/>
            <person name="Ravel J."/>
            <person name="Rabinowicz P.D."/>
        </authorList>
    </citation>
    <scope>NUCLEOTIDE SEQUENCE [LARGE SCALE GENOMIC DNA]</scope>
    <source>
        <strain evidence="2">cv. Hale</strain>
    </source>
</reference>
<dbReference type="Proteomes" id="UP000008311">
    <property type="component" value="Unassembled WGS sequence"/>
</dbReference>